<dbReference type="CDD" id="cd02440">
    <property type="entry name" value="AdoMet_MTases"/>
    <property type="match status" value="1"/>
</dbReference>
<dbReference type="PANTHER" id="PTHR43317:SF1">
    <property type="entry name" value="THERMOSPERMINE SYNTHASE ACAULIS5"/>
    <property type="match status" value="1"/>
</dbReference>
<feature type="domain" description="PABS" evidence="6">
    <location>
        <begin position="1"/>
        <end position="221"/>
    </location>
</feature>
<evidence type="ECO:0000256" key="2">
    <source>
        <dbReference type="ARBA" id="ARBA00022679"/>
    </source>
</evidence>
<accession>A0A248LLW0</accession>
<evidence type="ECO:0000256" key="5">
    <source>
        <dbReference type="SAM" id="MobiDB-lite"/>
    </source>
</evidence>
<dbReference type="GO" id="GO:0006596">
    <property type="term" value="P:polyamine biosynthetic process"/>
    <property type="evidence" value="ECO:0007669"/>
    <property type="project" value="UniProtKB-UniRule"/>
</dbReference>
<gene>
    <name evidence="7" type="primary">speE</name>
    <name evidence="7" type="ORF">LHGZ1_2714</name>
</gene>
<dbReference type="InterPro" id="IPR029063">
    <property type="entry name" value="SAM-dependent_MTases_sf"/>
</dbReference>
<dbReference type="PANTHER" id="PTHR43317">
    <property type="entry name" value="THERMOSPERMINE SYNTHASE ACAULIS5"/>
    <property type="match status" value="1"/>
</dbReference>
<evidence type="ECO:0000256" key="3">
    <source>
        <dbReference type="ARBA" id="ARBA00023115"/>
    </source>
</evidence>
<proteinExistence type="inferred from homology"/>
<reference evidence="8" key="1">
    <citation type="submission" date="2017-06" db="EMBL/GenBank/DDBJ databases">
        <title>Whole genome sequence of Laribacter hongkongensis LHGZ1.</title>
        <authorList>
            <person name="Chen D."/>
            <person name="Wu H."/>
            <person name="Chen J."/>
        </authorList>
    </citation>
    <scope>NUCLEOTIDE SEQUENCE [LARGE SCALE GENOMIC DNA]</scope>
    <source>
        <strain evidence="8">LHGZ1</strain>
    </source>
</reference>
<dbReference type="PROSITE" id="PS51006">
    <property type="entry name" value="PABS_2"/>
    <property type="match status" value="1"/>
</dbReference>
<name>A0A248LLW0_9NEIS</name>
<dbReference type="AlphaFoldDB" id="A0A248LLW0"/>
<evidence type="ECO:0000256" key="1">
    <source>
        <dbReference type="ARBA" id="ARBA00007867"/>
    </source>
</evidence>
<dbReference type="EMBL" id="CP022115">
    <property type="protein sequence ID" value="ASJ25545.1"/>
    <property type="molecule type" value="Genomic_DNA"/>
</dbReference>
<dbReference type="Pfam" id="PF01564">
    <property type="entry name" value="Spermine_synth"/>
    <property type="match status" value="1"/>
</dbReference>
<organism evidence="7 8">
    <name type="scientific">Laribacter hongkongensis</name>
    <dbReference type="NCBI Taxonomy" id="168471"/>
    <lineage>
        <taxon>Bacteria</taxon>
        <taxon>Pseudomonadati</taxon>
        <taxon>Pseudomonadota</taxon>
        <taxon>Betaproteobacteria</taxon>
        <taxon>Neisseriales</taxon>
        <taxon>Aquaspirillaceae</taxon>
        <taxon>Laribacter</taxon>
    </lineage>
</organism>
<dbReference type="Proteomes" id="UP000197424">
    <property type="component" value="Chromosome"/>
</dbReference>
<dbReference type="OrthoDB" id="117774at2"/>
<evidence type="ECO:0000313" key="7">
    <source>
        <dbReference type="EMBL" id="ASJ25545.1"/>
    </source>
</evidence>
<evidence type="ECO:0000256" key="4">
    <source>
        <dbReference type="PROSITE-ProRule" id="PRU00354"/>
    </source>
</evidence>
<sequence length="264" mass="29063">MSDFLAMRRRKGQRPGGLPEVAVGEDNGLRSMYLGSDILQSQMRISDPAELVLAYTRAMAGCLLLQASPRRILHVGLGGGSLPRFFHARLPESMNVAVELNPQVVALCQSMFCLPADERMQVVTGDGVDYMGRQTAAFDTILIDAFDGYNIITAMVAEPFLHDCRMALREGGVLAVNLWSRHPRYHQHLDAMRHAFDGRVLVLPAETHGNVAAFALRDAPGHALRFDQLEARARALQDEHGLDFPAMVAALKKANQHTASRLLP</sequence>
<keyword evidence="2 4" id="KW-0808">Transferase</keyword>
<dbReference type="SUPFAM" id="SSF53335">
    <property type="entry name" value="S-adenosyl-L-methionine-dependent methyltransferases"/>
    <property type="match status" value="1"/>
</dbReference>
<dbReference type="NCBIfam" id="NF003380">
    <property type="entry name" value="PRK04457.1"/>
    <property type="match status" value="1"/>
</dbReference>
<dbReference type="Gene3D" id="3.40.50.150">
    <property type="entry name" value="Vaccinia Virus protein VP39"/>
    <property type="match status" value="1"/>
</dbReference>
<protein>
    <submittedName>
        <fullName evidence="7">SpeE</fullName>
    </submittedName>
</protein>
<dbReference type="NCBIfam" id="NF037959">
    <property type="entry name" value="MFS_SpdSyn"/>
    <property type="match status" value="1"/>
</dbReference>
<feature type="region of interest" description="Disordered" evidence="5">
    <location>
        <begin position="1"/>
        <end position="21"/>
    </location>
</feature>
<dbReference type="InterPro" id="IPR030374">
    <property type="entry name" value="PABS"/>
</dbReference>
<comment type="similarity">
    <text evidence="1">Belongs to the spermidine/spermine synthase family.</text>
</comment>
<dbReference type="GO" id="GO:0016740">
    <property type="term" value="F:transferase activity"/>
    <property type="evidence" value="ECO:0007669"/>
    <property type="project" value="UniProtKB-UniRule"/>
</dbReference>
<evidence type="ECO:0000259" key="6">
    <source>
        <dbReference type="PROSITE" id="PS51006"/>
    </source>
</evidence>
<keyword evidence="3 4" id="KW-0620">Polyamine biosynthesis</keyword>
<feature type="active site" description="Proton acceptor" evidence="4">
    <location>
        <position position="144"/>
    </location>
</feature>
<evidence type="ECO:0000313" key="8">
    <source>
        <dbReference type="Proteomes" id="UP000197424"/>
    </source>
</evidence>
<dbReference type="RefSeq" id="WP_147640239.1">
    <property type="nucleotide sequence ID" value="NZ_CP022115.1"/>
</dbReference>